<dbReference type="EMBL" id="NFZX01000017">
    <property type="protein sequence ID" value="RFA34973.1"/>
    <property type="molecule type" value="Genomic_DNA"/>
</dbReference>
<keyword evidence="1" id="KW-0812">Transmembrane</keyword>
<gene>
    <name evidence="2" type="ORF">CAI16_09630</name>
</gene>
<proteinExistence type="predicted"/>
<dbReference type="RefSeq" id="WP_116278215.1">
    <property type="nucleotide sequence ID" value="NZ_NFZX01000017.1"/>
</dbReference>
<reference evidence="2 3" key="1">
    <citation type="submission" date="2017-05" db="EMBL/GenBank/DDBJ databases">
        <title>Virgibacillus sp. AK90 isolated from a saltern of Kakinada, India.</title>
        <authorList>
            <person name="Gupta V."/>
            <person name="Sidhu C."/>
            <person name="Korpole S."/>
            <person name="Pinnaka A.K."/>
        </authorList>
    </citation>
    <scope>NUCLEOTIDE SEQUENCE [LARGE SCALE GENOMIC DNA]</scope>
    <source>
        <strain evidence="2 3">AK90</strain>
    </source>
</reference>
<dbReference type="AlphaFoldDB" id="A0A3E0WS09"/>
<evidence type="ECO:0000313" key="2">
    <source>
        <dbReference type="EMBL" id="RFA34973.1"/>
    </source>
</evidence>
<comment type="caution">
    <text evidence="2">The sequence shown here is derived from an EMBL/GenBank/DDBJ whole genome shotgun (WGS) entry which is preliminary data.</text>
</comment>
<accession>A0A3E0WS09</accession>
<organism evidence="2 3">
    <name type="scientific">Virgibacillus dokdonensis</name>
    <dbReference type="NCBI Taxonomy" id="302167"/>
    <lineage>
        <taxon>Bacteria</taxon>
        <taxon>Bacillati</taxon>
        <taxon>Bacillota</taxon>
        <taxon>Bacilli</taxon>
        <taxon>Bacillales</taxon>
        <taxon>Bacillaceae</taxon>
        <taxon>Virgibacillus</taxon>
    </lineage>
</organism>
<evidence type="ECO:0008006" key="4">
    <source>
        <dbReference type="Google" id="ProtNLM"/>
    </source>
</evidence>
<protein>
    <recommendedName>
        <fullName evidence="4">DUF945 domain-containing protein</fullName>
    </recommendedName>
</protein>
<keyword evidence="1" id="KW-0472">Membrane</keyword>
<sequence length="525" mass="60201">MEETKKRKLSPKTLIGITIGAVILIGGTVAAYIFANLSDKQKYFLAEKESIEFMNEQIEQRYESEFDWLETTREKPTETNYELSAESDIPIIQGGMGVNPAQLINNSTISYTHAADMKNKKISGNLSANIGGEIKVDNITFHLNSTQFMVGLPFLEQFISLKGKNVGNLLQEIEPATFTGEEKIDFNMLFEEALSEDDKEYIQEEYGKFIYDQLPDEAFKTENETIKVHDKSLETDKITMQLSEEKVKEILSKTIDKLRKDDKMKELFRQFLEEQLMGLAAMPEIKKEMDQTMEDYDTSLEKAKEDIDGFQIPEGLTSTIWVHDNLIAQRDFNIQLGQNKERLTTIEFKGTQLLQEERQQFNLALNVDDTIEGGKVSLSGDLSWKDKKAEDSLKLAFDEQAFTYDGKETLKDGKRDFERTISFQDPYTGDTQFIWNGTSNYKKDQMNEEHSFAFTDPNVDQNLFSLHANVEGKTVDSVEIPSKDKTTEIGTMNEQELMEYFKTEVKPKFQGWMVEMLSATGNMEF</sequence>
<evidence type="ECO:0000256" key="1">
    <source>
        <dbReference type="SAM" id="Phobius"/>
    </source>
</evidence>
<name>A0A3E0WS09_9BACI</name>
<keyword evidence="1" id="KW-1133">Transmembrane helix</keyword>
<feature type="transmembrane region" description="Helical" evidence="1">
    <location>
        <begin position="12"/>
        <end position="35"/>
    </location>
</feature>
<dbReference type="Proteomes" id="UP000256488">
    <property type="component" value="Unassembled WGS sequence"/>
</dbReference>
<evidence type="ECO:0000313" key="3">
    <source>
        <dbReference type="Proteomes" id="UP000256488"/>
    </source>
</evidence>